<reference evidence="13 14" key="1">
    <citation type="submission" date="2019-02" db="EMBL/GenBank/DDBJ databases">
        <title>Genome sequencing of the rare red list fungi Antrodiella citrinella (Flaviporus citrinellus).</title>
        <authorList>
            <person name="Buettner E."/>
            <person name="Kellner H."/>
        </authorList>
    </citation>
    <scope>NUCLEOTIDE SEQUENCE [LARGE SCALE GENOMIC DNA]</scope>
    <source>
        <strain evidence="13 14">DSM 108506</strain>
    </source>
</reference>
<keyword evidence="9 10" id="KW-0067">ATP-binding</keyword>
<protein>
    <recommendedName>
        <fullName evidence="12">Protein kinase domain-containing protein</fullName>
    </recommendedName>
</protein>
<comment type="similarity">
    <text evidence="2">Belongs to the protein kinase superfamily. CMGC Ser/Thr protein kinase family. MNB/DYRK subfamily.</text>
</comment>
<dbReference type="InterPro" id="IPR008271">
    <property type="entry name" value="Ser/Thr_kinase_AS"/>
</dbReference>
<evidence type="ECO:0000313" key="14">
    <source>
        <dbReference type="Proteomes" id="UP000308730"/>
    </source>
</evidence>
<evidence type="ECO:0000256" key="9">
    <source>
        <dbReference type="ARBA" id="ARBA00022840"/>
    </source>
</evidence>
<feature type="region of interest" description="Disordered" evidence="11">
    <location>
        <begin position="882"/>
        <end position="922"/>
    </location>
</feature>
<keyword evidence="7 10" id="KW-0547">Nucleotide-binding</keyword>
<dbReference type="PANTHER" id="PTHR24058">
    <property type="entry name" value="DUAL SPECIFICITY PROTEIN KINASE"/>
    <property type="match status" value="1"/>
</dbReference>
<dbReference type="GO" id="GO:0004674">
    <property type="term" value="F:protein serine/threonine kinase activity"/>
    <property type="evidence" value="ECO:0007669"/>
    <property type="project" value="UniProtKB-KW"/>
</dbReference>
<evidence type="ECO:0000256" key="1">
    <source>
        <dbReference type="ARBA" id="ARBA00004496"/>
    </source>
</evidence>
<dbReference type="FunFam" id="3.30.200.20:FF:000087">
    <property type="entry name" value="Dual specificity tyrosine-phosphorylation-regulated kinase 1A"/>
    <property type="match status" value="1"/>
</dbReference>
<gene>
    <name evidence="13" type="ORF">EUX98_g3338</name>
</gene>
<dbReference type="InterPro" id="IPR011009">
    <property type="entry name" value="Kinase-like_dom_sf"/>
</dbReference>
<dbReference type="OrthoDB" id="9332038at2759"/>
<evidence type="ECO:0000256" key="3">
    <source>
        <dbReference type="ARBA" id="ARBA00022490"/>
    </source>
</evidence>
<dbReference type="GO" id="GO:0005524">
    <property type="term" value="F:ATP binding"/>
    <property type="evidence" value="ECO:0007669"/>
    <property type="project" value="UniProtKB-UniRule"/>
</dbReference>
<feature type="region of interest" description="Disordered" evidence="11">
    <location>
        <begin position="953"/>
        <end position="977"/>
    </location>
</feature>
<name>A0A4S4MWR5_9APHY</name>
<evidence type="ECO:0000256" key="7">
    <source>
        <dbReference type="ARBA" id="ARBA00022741"/>
    </source>
</evidence>
<comment type="caution">
    <text evidence="13">The sequence shown here is derived from an EMBL/GenBank/DDBJ whole genome shotgun (WGS) entry which is preliminary data.</text>
</comment>
<evidence type="ECO:0000256" key="10">
    <source>
        <dbReference type="PROSITE-ProRule" id="PRU10141"/>
    </source>
</evidence>
<keyword evidence="4" id="KW-0723">Serine/threonine-protein kinase</keyword>
<feature type="compositionally biased region" description="Low complexity" evidence="11">
    <location>
        <begin position="304"/>
        <end position="317"/>
    </location>
</feature>
<feature type="compositionally biased region" description="Low complexity" evidence="11">
    <location>
        <begin position="177"/>
        <end position="192"/>
    </location>
</feature>
<feature type="compositionally biased region" description="Polar residues" evidence="11">
    <location>
        <begin position="210"/>
        <end position="224"/>
    </location>
</feature>
<keyword evidence="6" id="KW-0808">Transferase</keyword>
<dbReference type="InterPro" id="IPR050494">
    <property type="entry name" value="Ser_Thr_dual-spec_kinase"/>
</dbReference>
<dbReference type="FunFam" id="1.10.510.10:FF:000380">
    <property type="entry name" value="Serine/threonine-protein kinase ppk15"/>
    <property type="match status" value="1"/>
</dbReference>
<dbReference type="InterPro" id="IPR000719">
    <property type="entry name" value="Prot_kinase_dom"/>
</dbReference>
<feature type="compositionally biased region" description="Polar residues" evidence="11">
    <location>
        <begin position="323"/>
        <end position="346"/>
    </location>
</feature>
<keyword evidence="14" id="KW-1185">Reference proteome</keyword>
<evidence type="ECO:0000313" key="13">
    <source>
        <dbReference type="EMBL" id="THH30832.1"/>
    </source>
</evidence>
<organism evidence="13 14">
    <name type="scientific">Antrodiella citrinella</name>
    <dbReference type="NCBI Taxonomy" id="2447956"/>
    <lineage>
        <taxon>Eukaryota</taxon>
        <taxon>Fungi</taxon>
        <taxon>Dikarya</taxon>
        <taxon>Basidiomycota</taxon>
        <taxon>Agaricomycotina</taxon>
        <taxon>Agaricomycetes</taxon>
        <taxon>Polyporales</taxon>
        <taxon>Steccherinaceae</taxon>
        <taxon>Antrodiella</taxon>
    </lineage>
</organism>
<dbReference type="Pfam" id="PF00069">
    <property type="entry name" value="Pkinase"/>
    <property type="match status" value="1"/>
</dbReference>
<feature type="compositionally biased region" description="Polar residues" evidence="11">
    <location>
        <begin position="142"/>
        <end position="163"/>
    </location>
</feature>
<evidence type="ECO:0000256" key="11">
    <source>
        <dbReference type="SAM" id="MobiDB-lite"/>
    </source>
</evidence>
<dbReference type="PANTHER" id="PTHR24058:SF17">
    <property type="entry name" value="HOMEODOMAIN INTERACTING PROTEIN KINASE, ISOFORM D"/>
    <property type="match status" value="1"/>
</dbReference>
<comment type="subcellular location">
    <subcellularLocation>
        <location evidence="1">Cytoplasm</location>
    </subcellularLocation>
</comment>
<dbReference type="GO" id="GO:0004713">
    <property type="term" value="F:protein tyrosine kinase activity"/>
    <property type="evidence" value="ECO:0007669"/>
    <property type="project" value="TreeGrafter"/>
</dbReference>
<dbReference type="InterPro" id="IPR017441">
    <property type="entry name" value="Protein_kinase_ATP_BS"/>
</dbReference>
<dbReference type="CDD" id="cd14212">
    <property type="entry name" value="PKc_YAK1"/>
    <property type="match status" value="1"/>
</dbReference>
<evidence type="ECO:0000256" key="8">
    <source>
        <dbReference type="ARBA" id="ARBA00022777"/>
    </source>
</evidence>
<dbReference type="EMBL" id="SGPM01000066">
    <property type="protein sequence ID" value="THH30832.1"/>
    <property type="molecule type" value="Genomic_DNA"/>
</dbReference>
<dbReference type="AlphaFoldDB" id="A0A4S4MWR5"/>
<dbReference type="PROSITE" id="PS00107">
    <property type="entry name" value="PROTEIN_KINASE_ATP"/>
    <property type="match status" value="1"/>
</dbReference>
<feature type="domain" description="Protein kinase" evidence="12">
    <location>
        <begin position="466"/>
        <end position="800"/>
    </location>
</feature>
<dbReference type="GO" id="GO:0005737">
    <property type="term" value="C:cytoplasm"/>
    <property type="evidence" value="ECO:0007669"/>
    <property type="project" value="UniProtKB-SubCell"/>
</dbReference>
<dbReference type="GO" id="GO:0005634">
    <property type="term" value="C:nucleus"/>
    <property type="evidence" value="ECO:0007669"/>
    <property type="project" value="TreeGrafter"/>
</dbReference>
<keyword evidence="3" id="KW-0963">Cytoplasm</keyword>
<dbReference type="Proteomes" id="UP000308730">
    <property type="component" value="Unassembled WGS sequence"/>
</dbReference>
<feature type="compositionally biased region" description="Polar residues" evidence="11">
    <location>
        <begin position="272"/>
        <end position="286"/>
    </location>
</feature>
<feature type="region of interest" description="Disordered" evidence="11">
    <location>
        <begin position="1"/>
        <end position="81"/>
    </location>
</feature>
<feature type="compositionally biased region" description="Polar residues" evidence="11">
    <location>
        <begin position="71"/>
        <end position="81"/>
    </location>
</feature>
<proteinExistence type="inferred from homology"/>
<keyword evidence="8" id="KW-0418">Kinase</keyword>
<dbReference type="Gene3D" id="1.10.510.10">
    <property type="entry name" value="Transferase(Phosphotransferase) domain 1"/>
    <property type="match status" value="1"/>
</dbReference>
<dbReference type="SMART" id="SM00220">
    <property type="entry name" value="S_TKc"/>
    <property type="match status" value="1"/>
</dbReference>
<evidence type="ECO:0000256" key="2">
    <source>
        <dbReference type="ARBA" id="ARBA00008867"/>
    </source>
</evidence>
<evidence type="ECO:0000256" key="4">
    <source>
        <dbReference type="ARBA" id="ARBA00022527"/>
    </source>
</evidence>
<dbReference type="PROSITE" id="PS50011">
    <property type="entry name" value="PROTEIN_KINASE_DOM"/>
    <property type="match status" value="1"/>
</dbReference>
<feature type="region of interest" description="Disordered" evidence="11">
    <location>
        <begin position="804"/>
        <end position="841"/>
    </location>
</feature>
<accession>A0A4S4MWR5</accession>
<feature type="region of interest" description="Disordered" evidence="11">
    <location>
        <begin position="95"/>
        <end position="370"/>
    </location>
</feature>
<dbReference type="SUPFAM" id="SSF56112">
    <property type="entry name" value="Protein kinase-like (PK-like)"/>
    <property type="match status" value="1"/>
</dbReference>
<evidence type="ECO:0000256" key="6">
    <source>
        <dbReference type="ARBA" id="ARBA00022679"/>
    </source>
</evidence>
<dbReference type="Gene3D" id="3.30.200.20">
    <property type="entry name" value="Phosphorylase Kinase, domain 1"/>
    <property type="match status" value="1"/>
</dbReference>
<keyword evidence="5" id="KW-0597">Phosphoprotein</keyword>
<sequence>MSEPELLAYMSGTNDDFDLPRWHTQLPHDALSSSAQAAQSAAQASSYLFNQGQNQLPPPQSAASANRLPPLQQSPNSTRQPRVNQLLDEDQSYTMNSLPYLSPGTAHLSRSTSLGGPAALTSGSRARRHHMQEDLEGAFSVENVSNQRRTPTGLPQHSQNPLYPSSVGYHQGAPTLAGSGSSANPPNAASPADPYQDAYFPNSGAHLPKRSQTQHDPSTSTRNARSPLRGANPSHPMLDPYSPQQSQYTAPSTAPPPPSAYPYSPSSEHRQFSTQNYPQHARSQSHVKSERGTPPVGPPPPAYSPQGGVQSSSGVYSPPYPMETTSPAPSSSQNLGAQRTGQRPSVSSPPTPLSYHPSQSPVGGPQYFNKDHQPMAVEFAPPKRRASGRRMDATGIYLSPARQLTTNIVETFRICNPQFRYESTHNPRRVLTKPSKPAHNEGFDNDDYDYILYVNDWLGTDEGHKYLILDILGQGTFGQVVKCQNMKTHEVVAVKVVKNKPAYFNQSMMEVTILELLNNQCDPHDEHHILRLRDSFIHKNHLCLVFELLSSNLYELIKQNQFQGLSTQLVKVFTAQLLDSMTVLKEARLIHCDLKPENILLKSLQSPQIKVIDFGSACHERQTVYTYIQSRFYRSPEVLLGIPYTAAIDMWSLGCIAVELFLGLPLFPGTSEYNQITRIVEMLGLPPQQMLETGKQTNQFFDSYTDIYGQKTYKLKSLEQYSREHNTQEQPGKQYFKANSLPEIITGAPMPTFKASSRQTHEAEKEMNNRAAFIDFCQGLLNMNPRERWTPQQARQHPFITGEKWTKPWTPANAQQTPPPATSSTGADPKRPYGGLIASQPKSGTRAYLDAAAYNQHLAQQQQAYTQAQVASQAAQNVYRNPYITPPSQQQPQQQPPPPASAGSSSSYATARDTMPPGSAGYAANTQIRMTQQPPVGTQGTMNVNVGSSSQYTAGFPVPQQHLSPAAPTNTYQAGATRSRSNTINNTINNMMDNVPPALARLQHMNQDVIGGRKALTPVLKRDDAMREWERRQSGKAAAAQPYPQLEYLQQQAELAAQQGNMGNWGYSAGQSNRYPAPPTSNLAHSSYTNHMVVDDDRRDAVMSNVRNAARGDSSANLYGTATNVIPSPPQAYTSASTTAGNRYAATYTQQQQQVASPFESLDRRPDMGSLYQPMQPDQYGPYNGNAAAQSGGPARGQVTAPAQAVPPSFYGADVVPTGPPATAQPQRNPFTGADGLPTQMPPLSTKETRRKSGMDMWTQ</sequence>
<feature type="region of interest" description="Disordered" evidence="11">
    <location>
        <begin position="1210"/>
        <end position="1260"/>
    </location>
</feature>
<dbReference type="PROSITE" id="PS00108">
    <property type="entry name" value="PROTEIN_KINASE_ST"/>
    <property type="match status" value="1"/>
</dbReference>
<evidence type="ECO:0000256" key="5">
    <source>
        <dbReference type="ARBA" id="ARBA00022553"/>
    </source>
</evidence>
<evidence type="ECO:0000259" key="12">
    <source>
        <dbReference type="PROSITE" id="PS50011"/>
    </source>
</evidence>
<feature type="compositionally biased region" description="Polar residues" evidence="11">
    <location>
        <begin position="961"/>
        <end position="976"/>
    </location>
</feature>
<feature type="compositionally biased region" description="Low complexity" evidence="11">
    <location>
        <begin position="32"/>
        <end position="46"/>
    </location>
</feature>
<feature type="binding site" evidence="10">
    <location>
        <position position="495"/>
    </location>
    <ligand>
        <name>ATP</name>
        <dbReference type="ChEBI" id="CHEBI:30616"/>
    </ligand>
</feature>